<keyword evidence="8" id="KW-1185">Reference proteome</keyword>
<dbReference type="PROSITE" id="PS50045">
    <property type="entry name" value="SIGMA54_INTERACT_4"/>
    <property type="match status" value="1"/>
</dbReference>
<dbReference type="PROSITE" id="PS00688">
    <property type="entry name" value="SIGMA54_INTERACT_3"/>
    <property type="match status" value="1"/>
</dbReference>
<dbReference type="PROSITE" id="PS00676">
    <property type="entry name" value="SIGMA54_INTERACT_2"/>
    <property type="match status" value="1"/>
</dbReference>
<organism evidence="7 8">
    <name type="scientific">Alkaliphilus pronyensis</name>
    <dbReference type="NCBI Taxonomy" id="1482732"/>
    <lineage>
        <taxon>Bacteria</taxon>
        <taxon>Bacillati</taxon>
        <taxon>Bacillota</taxon>
        <taxon>Clostridia</taxon>
        <taxon>Peptostreptococcales</taxon>
        <taxon>Natronincolaceae</taxon>
        <taxon>Alkaliphilus</taxon>
    </lineage>
</organism>
<dbReference type="FunFam" id="3.40.50.300:FF:000006">
    <property type="entry name" value="DNA-binding transcriptional regulator NtrC"/>
    <property type="match status" value="1"/>
</dbReference>
<accession>A0A6I0FAB0</accession>
<dbReference type="InterPro" id="IPR003593">
    <property type="entry name" value="AAA+_ATPase"/>
</dbReference>
<dbReference type="InterPro" id="IPR002078">
    <property type="entry name" value="Sigma_54_int"/>
</dbReference>
<dbReference type="InterPro" id="IPR058031">
    <property type="entry name" value="AAA_lid_NorR"/>
</dbReference>
<dbReference type="InterPro" id="IPR025943">
    <property type="entry name" value="Sigma_54_int_dom_ATP-bd_2"/>
</dbReference>
<dbReference type="GO" id="GO:0006355">
    <property type="term" value="P:regulation of DNA-templated transcription"/>
    <property type="evidence" value="ECO:0007669"/>
    <property type="project" value="InterPro"/>
</dbReference>
<dbReference type="SUPFAM" id="SSF52540">
    <property type="entry name" value="P-loop containing nucleoside triphosphate hydrolases"/>
    <property type="match status" value="1"/>
</dbReference>
<dbReference type="GO" id="GO:0005524">
    <property type="term" value="F:ATP binding"/>
    <property type="evidence" value="ECO:0007669"/>
    <property type="project" value="UniProtKB-KW"/>
</dbReference>
<dbReference type="PANTHER" id="PTHR32071:SF57">
    <property type="entry name" value="C4-DICARBOXYLATE TRANSPORT TRANSCRIPTIONAL REGULATORY PROTEIN DCTD"/>
    <property type="match status" value="1"/>
</dbReference>
<dbReference type="Proteomes" id="UP000432715">
    <property type="component" value="Unassembled WGS sequence"/>
</dbReference>
<dbReference type="RefSeq" id="WP_151861279.1">
    <property type="nucleotide sequence ID" value="NZ_WBZC01000028.1"/>
</dbReference>
<evidence type="ECO:0000313" key="7">
    <source>
        <dbReference type="EMBL" id="KAB3534427.1"/>
    </source>
</evidence>
<dbReference type="SMART" id="SM00382">
    <property type="entry name" value="AAA"/>
    <property type="match status" value="1"/>
</dbReference>
<keyword evidence="1" id="KW-0547">Nucleotide-binding</keyword>
<evidence type="ECO:0000313" key="8">
    <source>
        <dbReference type="Proteomes" id="UP000432715"/>
    </source>
</evidence>
<dbReference type="Gene3D" id="1.10.10.60">
    <property type="entry name" value="Homeodomain-like"/>
    <property type="match status" value="1"/>
</dbReference>
<proteinExistence type="predicted"/>
<dbReference type="Pfam" id="PF25601">
    <property type="entry name" value="AAA_lid_14"/>
    <property type="match status" value="1"/>
</dbReference>
<dbReference type="InterPro" id="IPR002197">
    <property type="entry name" value="HTH_Fis"/>
</dbReference>
<keyword evidence="3" id="KW-0805">Transcription regulation</keyword>
<evidence type="ECO:0000256" key="1">
    <source>
        <dbReference type="ARBA" id="ARBA00022741"/>
    </source>
</evidence>
<sequence>MEGETGTGKEVIAQSIHNSSPRALGPFVAVNCAAFPESLLESELFGYAPASFTGADKKGKRGLFEWAHGGTIFLDEISEMNPVAQGRLLRVIQEKQIRRIGDHKVIPIDVRIIAATNKNLQSLIFKKHFREDLYYRINVLTLQLPPLRHRREDIPYLIKDFIYFYSKEFGKPCINLKEDILQYLSTYHWPGNVRELKNFIERLMVISKKIDIELCEVKNKFFAIDTSLSFPTSNPSIEEDNQELEMGNTRGMTEKQQIIKALEANRGSINFTAKDLGISRTTLWRRMKKYNLH</sequence>
<evidence type="ECO:0000259" key="6">
    <source>
        <dbReference type="PROSITE" id="PS50045"/>
    </source>
</evidence>
<dbReference type="Gene3D" id="3.40.50.300">
    <property type="entry name" value="P-loop containing nucleotide triphosphate hydrolases"/>
    <property type="match status" value="1"/>
</dbReference>
<dbReference type="OrthoDB" id="9803970at2"/>
<dbReference type="EMBL" id="WBZC01000028">
    <property type="protein sequence ID" value="KAB3534427.1"/>
    <property type="molecule type" value="Genomic_DNA"/>
</dbReference>
<dbReference type="PRINTS" id="PR01590">
    <property type="entry name" value="HTHFIS"/>
</dbReference>
<dbReference type="CDD" id="cd00009">
    <property type="entry name" value="AAA"/>
    <property type="match status" value="1"/>
</dbReference>
<evidence type="ECO:0000256" key="3">
    <source>
        <dbReference type="ARBA" id="ARBA00023015"/>
    </source>
</evidence>
<dbReference type="GO" id="GO:0043565">
    <property type="term" value="F:sequence-specific DNA binding"/>
    <property type="evidence" value="ECO:0007669"/>
    <property type="project" value="InterPro"/>
</dbReference>
<comment type="caution">
    <text evidence="7">The sequence shown here is derived from an EMBL/GenBank/DDBJ whole genome shotgun (WGS) entry which is preliminary data.</text>
</comment>
<keyword evidence="5" id="KW-0804">Transcription</keyword>
<protein>
    <submittedName>
        <fullName evidence="7">AAA domain-containing protein</fullName>
    </submittedName>
</protein>
<dbReference type="Gene3D" id="1.10.8.60">
    <property type="match status" value="1"/>
</dbReference>
<dbReference type="InterPro" id="IPR025944">
    <property type="entry name" value="Sigma_54_int_dom_CS"/>
</dbReference>
<dbReference type="Pfam" id="PF02954">
    <property type="entry name" value="HTH_8"/>
    <property type="match status" value="1"/>
</dbReference>
<evidence type="ECO:0000256" key="4">
    <source>
        <dbReference type="ARBA" id="ARBA00023125"/>
    </source>
</evidence>
<keyword evidence="4" id="KW-0238">DNA-binding</keyword>
<gene>
    <name evidence="7" type="ORF">F8154_08980</name>
</gene>
<dbReference type="SUPFAM" id="SSF46689">
    <property type="entry name" value="Homeodomain-like"/>
    <property type="match status" value="1"/>
</dbReference>
<dbReference type="AlphaFoldDB" id="A0A6I0FAB0"/>
<reference evidence="7 8" key="1">
    <citation type="submission" date="2019-10" db="EMBL/GenBank/DDBJ databases">
        <title>Alkaliphilus serpentinus sp. nov. and Alkaliphilus pronyensis sp. nov., two novel anaerobic alkaliphilic species isolated from the serpentinized-hosted hydrothermal field of the Prony Bay (New Caledonia).</title>
        <authorList>
            <person name="Postec A."/>
        </authorList>
    </citation>
    <scope>NUCLEOTIDE SEQUENCE [LARGE SCALE GENOMIC DNA]</scope>
    <source>
        <strain evidence="7 8">LacV</strain>
    </source>
</reference>
<dbReference type="InterPro" id="IPR027417">
    <property type="entry name" value="P-loop_NTPase"/>
</dbReference>
<dbReference type="Pfam" id="PF00158">
    <property type="entry name" value="Sigma54_activat"/>
    <property type="match status" value="1"/>
</dbReference>
<keyword evidence="2" id="KW-0067">ATP-binding</keyword>
<evidence type="ECO:0000256" key="5">
    <source>
        <dbReference type="ARBA" id="ARBA00023163"/>
    </source>
</evidence>
<dbReference type="PANTHER" id="PTHR32071">
    <property type="entry name" value="TRANSCRIPTIONAL REGULATORY PROTEIN"/>
    <property type="match status" value="1"/>
</dbReference>
<feature type="domain" description="Sigma-54 factor interaction" evidence="6">
    <location>
        <begin position="1"/>
        <end position="205"/>
    </location>
</feature>
<evidence type="ECO:0000256" key="2">
    <source>
        <dbReference type="ARBA" id="ARBA00022840"/>
    </source>
</evidence>
<name>A0A6I0FAB0_9FIRM</name>
<dbReference type="InterPro" id="IPR009057">
    <property type="entry name" value="Homeodomain-like_sf"/>
</dbReference>